<feature type="non-terminal residue" evidence="2">
    <location>
        <position position="1"/>
    </location>
</feature>
<accession>A0A139Y1R0</accession>
<feature type="non-terminal residue" evidence="2">
    <location>
        <position position="31"/>
    </location>
</feature>
<evidence type="ECO:0000313" key="2">
    <source>
        <dbReference type="EMBL" id="KYF45014.1"/>
    </source>
</evidence>
<protein>
    <submittedName>
        <fullName evidence="2">Uncharacterized protein</fullName>
    </submittedName>
</protein>
<feature type="region of interest" description="Disordered" evidence="1">
    <location>
        <begin position="1"/>
        <end position="31"/>
    </location>
</feature>
<organism evidence="2 3">
    <name type="scientific">Toxoplasma gondii ARI</name>
    <dbReference type="NCBI Taxonomy" id="1074872"/>
    <lineage>
        <taxon>Eukaryota</taxon>
        <taxon>Sar</taxon>
        <taxon>Alveolata</taxon>
        <taxon>Apicomplexa</taxon>
        <taxon>Conoidasida</taxon>
        <taxon>Coccidia</taxon>
        <taxon>Eucoccidiorida</taxon>
        <taxon>Eimeriorina</taxon>
        <taxon>Sarcocystidae</taxon>
        <taxon>Toxoplasma</taxon>
    </lineage>
</organism>
<evidence type="ECO:0000256" key="1">
    <source>
        <dbReference type="SAM" id="MobiDB-lite"/>
    </source>
</evidence>
<evidence type="ECO:0000313" key="3">
    <source>
        <dbReference type="Proteomes" id="UP000074247"/>
    </source>
</evidence>
<reference evidence="2 3" key="1">
    <citation type="journal article" date="2016" name="Nat. Commun.">
        <title>Local admixture of amplified and diversified secreted pathogenesis determinants shapes mosaic Toxoplasma gondii genomes.</title>
        <authorList>
            <person name="Lorenzi H."/>
            <person name="Khan A."/>
            <person name="Behnke M.S."/>
            <person name="Namasivayam S."/>
            <person name="Swapna L.S."/>
            <person name="Hadjithomas M."/>
            <person name="Karamycheva S."/>
            <person name="Pinney D."/>
            <person name="Brunk B.P."/>
            <person name="Ajioka J.W."/>
            <person name="Ajzenberg D."/>
            <person name="Boothroyd J.C."/>
            <person name="Boyle J.P."/>
            <person name="Darde M.L."/>
            <person name="Diaz-Miranda M.A."/>
            <person name="Dubey J.P."/>
            <person name="Fritz H.M."/>
            <person name="Gennari S.M."/>
            <person name="Gregory B.D."/>
            <person name="Kim K."/>
            <person name="Saeij J.P."/>
            <person name="Su C."/>
            <person name="White M.W."/>
            <person name="Zhu X.Q."/>
            <person name="Howe D.K."/>
            <person name="Rosenthal B.M."/>
            <person name="Grigg M.E."/>
            <person name="Parkinson J."/>
            <person name="Liu L."/>
            <person name="Kissinger J.C."/>
            <person name="Roos D.S."/>
            <person name="Sibley L.D."/>
        </authorList>
    </citation>
    <scope>NUCLEOTIDE SEQUENCE [LARGE SCALE GENOMIC DNA]</scope>
    <source>
        <strain evidence="2 3">ARI</strain>
    </source>
</reference>
<name>A0A139Y1R0_TOXGO</name>
<proteinExistence type="predicted"/>
<comment type="caution">
    <text evidence="2">The sequence shown here is derived from an EMBL/GenBank/DDBJ whole genome shotgun (WGS) entry which is preliminary data.</text>
</comment>
<sequence>TLGGDFRSRVLHQRGGPDLGKESAGVCQPSV</sequence>
<dbReference type="Proteomes" id="UP000074247">
    <property type="component" value="Unassembled WGS sequence"/>
</dbReference>
<gene>
    <name evidence="2" type="ORF">TGARI_290910B</name>
</gene>
<dbReference type="AlphaFoldDB" id="A0A139Y1R0"/>
<dbReference type="VEuPathDB" id="ToxoDB:TGARI_290910B"/>
<dbReference type="EMBL" id="AGQS02004217">
    <property type="protein sequence ID" value="KYF45014.1"/>
    <property type="molecule type" value="Genomic_DNA"/>
</dbReference>